<dbReference type="Gene3D" id="1.10.357.10">
    <property type="entry name" value="Tetracycline Repressor, domain 2"/>
    <property type="match status" value="1"/>
</dbReference>
<dbReference type="Pfam" id="PF18598">
    <property type="entry name" value="TetR_C_36"/>
    <property type="match status" value="1"/>
</dbReference>
<accession>A0A193BSI7</accession>
<reference evidence="2 3" key="1">
    <citation type="journal article" date="2015" name="Genome Announc.">
        <title>Draft Genome Sequence of Norvancomycin-Producing Strain Amycolatopsis orientalis CPCC200066.</title>
        <authorList>
            <person name="Lei X."/>
            <person name="Yuan F."/>
            <person name="Shi Y."/>
            <person name="Li X."/>
            <person name="Wang L."/>
            <person name="Hong B."/>
        </authorList>
    </citation>
    <scope>NUCLEOTIDE SEQUENCE [LARGE SCALE GENOMIC DNA]</scope>
    <source>
        <strain evidence="2 3">B-37</strain>
    </source>
</reference>
<gene>
    <name evidence="2" type="ORF">SD37_05490</name>
</gene>
<dbReference type="SUPFAM" id="SSF46689">
    <property type="entry name" value="Homeodomain-like"/>
    <property type="match status" value="1"/>
</dbReference>
<dbReference type="KEGG" id="aori:SD37_05490"/>
<name>A0A193BSI7_AMYOR</name>
<evidence type="ECO:0000259" key="1">
    <source>
        <dbReference type="Pfam" id="PF18598"/>
    </source>
</evidence>
<dbReference type="eggNOG" id="COG1309">
    <property type="taxonomic scope" value="Bacteria"/>
</dbReference>
<proteinExistence type="predicted"/>
<dbReference type="InterPro" id="IPR041485">
    <property type="entry name" value="TetR_C_36"/>
</dbReference>
<sequence length="184" mass="20257">MTSPRPDAVRAFTIARSWFLAGRRVDMRDLAGELEISRATLHRWVGGRDQLLGEILWSMTVEVFEARVPGKLGRGAEGIAELIGTFVRTVNDSKPFREFLRNEPERALRILTTKASVVQSRAIAKLSEFLDEEVAAGRLAPPLPVEDLAYLLVRIGESFIYTDVITGAEPDSAKAHAAAKALLS</sequence>
<dbReference type="InterPro" id="IPR009057">
    <property type="entry name" value="Homeodomain-like_sf"/>
</dbReference>
<evidence type="ECO:0000313" key="3">
    <source>
        <dbReference type="Proteomes" id="UP000093695"/>
    </source>
</evidence>
<dbReference type="STRING" id="31958.SD37_05490"/>
<organism evidence="2 3">
    <name type="scientific">Amycolatopsis orientalis</name>
    <name type="common">Nocardia orientalis</name>
    <dbReference type="NCBI Taxonomy" id="31958"/>
    <lineage>
        <taxon>Bacteria</taxon>
        <taxon>Bacillati</taxon>
        <taxon>Actinomycetota</taxon>
        <taxon>Actinomycetes</taxon>
        <taxon>Pseudonocardiales</taxon>
        <taxon>Pseudonocardiaceae</taxon>
        <taxon>Amycolatopsis</taxon>
    </lineage>
</organism>
<dbReference type="Proteomes" id="UP000093695">
    <property type="component" value="Chromosome"/>
</dbReference>
<evidence type="ECO:0000313" key="2">
    <source>
        <dbReference type="EMBL" id="ANN15165.1"/>
    </source>
</evidence>
<feature type="domain" description="QsdR TetR regulatory C-terminal" evidence="1">
    <location>
        <begin position="74"/>
        <end position="183"/>
    </location>
</feature>
<protein>
    <submittedName>
        <fullName evidence="2">TetR family transcriptional regulator</fullName>
    </submittedName>
</protein>
<dbReference type="EMBL" id="CP016174">
    <property type="protein sequence ID" value="ANN15165.1"/>
    <property type="molecule type" value="Genomic_DNA"/>
</dbReference>
<keyword evidence="3" id="KW-1185">Reference proteome</keyword>
<dbReference type="AlphaFoldDB" id="A0A193BSI7"/>